<feature type="domain" description="YokE-like PH" evidence="1">
    <location>
        <begin position="10"/>
        <end position="107"/>
    </location>
</feature>
<organism evidence="2 3">
    <name type="scientific">Terrisporobacter mayombei</name>
    <dbReference type="NCBI Taxonomy" id="1541"/>
    <lineage>
        <taxon>Bacteria</taxon>
        <taxon>Bacillati</taxon>
        <taxon>Bacillota</taxon>
        <taxon>Clostridia</taxon>
        <taxon>Peptostreptococcales</taxon>
        <taxon>Peptostreptococcaceae</taxon>
        <taxon>Terrisporobacter</taxon>
    </lineage>
</organism>
<evidence type="ECO:0000313" key="2">
    <source>
        <dbReference type="EMBL" id="WMT80708.1"/>
    </source>
</evidence>
<name>A0ABY9PYC0_9FIRM</name>
<sequence length="118" mass="13703">MKLCRFNYFLKENEKLTFFTECKLKSITAFDILDTEGLLLASDRRLIFCKLVGDHPHLLQSYEYKYIASCHIKENEDGAYLYMKSNGDPVKIMGLDKPVYEDILNCISIGDRVNYSSQ</sequence>
<proteinExistence type="predicted"/>
<dbReference type="Proteomes" id="UP001235030">
    <property type="component" value="Chromosome"/>
</dbReference>
<dbReference type="RefSeq" id="WP_228104933.1">
    <property type="nucleotide sequence ID" value="NZ_CP101637.1"/>
</dbReference>
<keyword evidence="3" id="KW-1185">Reference proteome</keyword>
<reference evidence="2 3" key="1">
    <citation type="submission" date="2022-07" db="EMBL/GenBank/DDBJ databases">
        <title>Genome sequence of Terrisporobacter mayombei DSM6539.</title>
        <authorList>
            <person name="Boeer T."/>
            <person name="Bengelsdorf F.R."/>
            <person name="Daniel R."/>
            <person name="Poehlein A."/>
        </authorList>
    </citation>
    <scope>NUCLEOTIDE SEQUENCE [LARGE SCALE GENOMIC DNA]</scope>
    <source>
        <strain evidence="2 3">DSM 6539</strain>
    </source>
</reference>
<evidence type="ECO:0000259" key="1">
    <source>
        <dbReference type="Pfam" id="PF14470"/>
    </source>
</evidence>
<protein>
    <recommendedName>
        <fullName evidence="1">YokE-like PH domain-containing protein</fullName>
    </recommendedName>
</protein>
<evidence type="ECO:0000313" key="3">
    <source>
        <dbReference type="Proteomes" id="UP001235030"/>
    </source>
</evidence>
<accession>A0ABY9PYC0</accession>
<gene>
    <name evidence="2" type="ORF">TEMA_10290</name>
</gene>
<dbReference type="InterPro" id="IPR039519">
    <property type="entry name" value="YokE-like_PH"/>
</dbReference>
<dbReference type="EMBL" id="CP101637">
    <property type="protein sequence ID" value="WMT80708.1"/>
    <property type="molecule type" value="Genomic_DNA"/>
</dbReference>
<dbReference type="Pfam" id="PF14470">
    <property type="entry name" value="bPH_3"/>
    <property type="match status" value="1"/>
</dbReference>